<evidence type="ECO:0000256" key="4">
    <source>
        <dbReference type="ARBA" id="ARBA00022989"/>
    </source>
</evidence>
<dbReference type="PANTHER" id="PTHR42920:SF11">
    <property type="entry name" value="INNER MEMBRANE PROTEIN YTFF"/>
    <property type="match status" value="1"/>
</dbReference>
<name>G6EL81_9SPHN</name>
<dbReference type="EMBL" id="AGFM01000122">
    <property type="protein sequence ID" value="EHJ58048.1"/>
    <property type="molecule type" value="Genomic_DNA"/>
</dbReference>
<dbReference type="GO" id="GO:0005886">
    <property type="term" value="C:plasma membrane"/>
    <property type="evidence" value="ECO:0007669"/>
    <property type="project" value="UniProtKB-SubCell"/>
</dbReference>
<feature type="transmembrane region" description="Helical" evidence="6">
    <location>
        <begin position="21"/>
        <end position="40"/>
    </location>
</feature>
<evidence type="ECO:0000256" key="3">
    <source>
        <dbReference type="ARBA" id="ARBA00022692"/>
    </source>
</evidence>
<feature type="domain" description="EamA" evidence="7">
    <location>
        <begin position="29"/>
        <end position="161"/>
    </location>
</feature>
<evidence type="ECO:0000256" key="2">
    <source>
        <dbReference type="ARBA" id="ARBA00022475"/>
    </source>
</evidence>
<comment type="caution">
    <text evidence="8">The sequence shown here is derived from an EMBL/GenBank/DDBJ whole genome shotgun (WGS) entry which is preliminary data.</text>
</comment>
<feature type="transmembrane region" description="Helical" evidence="6">
    <location>
        <begin position="91"/>
        <end position="109"/>
    </location>
</feature>
<dbReference type="InterPro" id="IPR000620">
    <property type="entry name" value="EamA_dom"/>
</dbReference>
<evidence type="ECO:0000256" key="5">
    <source>
        <dbReference type="ARBA" id="ARBA00023136"/>
    </source>
</evidence>
<gene>
    <name evidence="8" type="ORF">NSU_pLA1154</name>
</gene>
<feature type="transmembrane region" description="Helical" evidence="6">
    <location>
        <begin position="206"/>
        <end position="224"/>
    </location>
</feature>
<evidence type="ECO:0000256" key="1">
    <source>
        <dbReference type="ARBA" id="ARBA00004651"/>
    </source>
</evidence>
<keyword evidence="2" id="KW-1003">Cell membrane</keyword>
<keyword evidence="4 6" id="KW-1133">Transmembrane helix</keyword>
<evidence type="ECO:0000256" key="6">
    <source>
        <dbReference type="SAM" id="Phobius"/>
    </source>
</evidence>
<feature type="transmembrane region" description="Helical" evidence="6">
    <location>
        <begin position="269"/>
        <end position="289"/>
    </location>
</feature>
<reference evidence="8 9" key="1">
    <citation type="journal article" date="2012" name="J. Bacteriol.">
        <title>Genome sequence of benzo(a)pyrene-degrading bacterium Novosphingobium pentaromativorans US6-1.</title>
        <authorList>
            <person name="Luo Y.R."/>
            <person name="Kang S.G."/>
            <person name="Kim S.J."/>
            <person name="Kim M.R."/>
            <person name="Li N."/>
            <person name="Lee J.H."/>
            <person name="Kwon K.K."/>
        </authorList>
    </citation>
    <scope>NUCLEOTIDE SEQUENCE [LARGE SCALE GENOMIC DNA]</scope>
    <source>
        <strain evidence="8 9">US6-1</strain>
        <plasmid evidence="8">pLA1</plasmid>
    </source>
</reference>
<sequence length="326" mass="35465">MVGPFRLMGAANCSPGWRRAPGYLWNSPFLLLSLASLFWALNPIVGRAARDLLSPLSLAFWRWVVALLFVLPFAWQHIVADRLVLRESWRLLAVLGVFGVGVFAFIVYWSLQLTTATNSLLLQSTMPVMTLVMPSILFGERIRPLLVASATLSFTGVVWIVTRGQPFALHLGGLNHGDLLALTGVFLYSAYATFLRKVPAIHHITLLAVLFAVGMGALAVPYLVSLADSGVATPRIEVISAVVYVGIFPSLIAYAFFNRAVVLIGSVRAGVYMNLPTVFGVFLAVLLLGERLETYHMVGAAIVVAAIFVSRRAAAGQTENRGERKP</sequence>
<accession>G6EL81</accession>
<dbReference type="InterPro" id="IPR051258">
    <property type="entry name" value="Diverse_Substrate_Transporter"/>
</dbReference>
<protein>
    <submittedName>
        <fullName evidence="8">Permease</fullName>
    </submittedName>
</protein>
<feature type="transmembrane region" description="Helical" evidence="6">
    <location>
        <begin position="236"/>
        <end position="257"/>
    </location>
</feature>
<proteinExistence type="predicted"/>
<geneLocation type="plasmid" evidence="8">
    <name>pLA1</name>
</geneLocation>
<keyword evidence="9" id="KW-1185">Reference proteome</keyword>
<keyword evidence="8" id="KW-0614">Plasmid</keyword>
<feature type="transmembrane region" description="Helical" evidence="6">
    <location>
        <begin position="121"/>
        <end position="138"/>
    </location>
</feature>
<keyword evidence="5 6" id="KW-0472">Membrane</keyword>
<evidence type="ECO:0000259" key="7">
    <source>
        <dbReference type="Pfam" id="PF00892"/>
    </source>
</evidence>
<feature type="transmembrane region" description="Helical" evidence="6">
    <location>
        <begin position="145"/>
        <end position="162"/>
    </location>
</feature>
<feature type="domain" description="EamA" evidence="7">
    <location>
        <begin position="177"/>
        <end position="310"/>
    </location>
</feature>
<dbReference type="PANTHER" id="PTHR42920">
    <property type="entry name" value="OS03G0707200 PROTEIN-RELATED"/>
    <property type="match status" value="1"/>
</dbReference>
<dbReference type="PATRIC" id="fig|1088721.3.peg.5004"/>
<feature type="transmembrane region" description="Helical" evidence="6">
    <location>
        <begin position="174"/>
        <end position="194"/>
    </location>
</feature>
<organism evidence="8 9">
    <name type="scientific">Novosphingobium pentaromativorans US6-1</name>
    <dbReference type="NCBI Taxonomy" id="1088721"/>
    <lineage>
        <taxon>Bacteria</taxon>
        <taxon>Pseudomonadati</taxon>
        <taxon>Pseudomonadota</taxon>
        <taxon>Alphaproteobacteria</taxon>
        <taxon>Sphingomonadales</taxon>
        <taxon>Sphingomonadaceae</taxon>
        <taxon>Novosphingobium</taxon>
    </lineage>
</organism>
<comment type="subcellular location">
    <subcellularLocation>
        <location evidence="1">Cell membrane</location>
        <topology evidence="1">Multi-pass membrane protein</topology>
    </subcellularLocation>
</comment>
<evidence type="ECO:0000313" key="9">
    <source>
        <dbReference type="Proteomes" id="UP000004030"/>
    </source>
</evidence>
<dbReference type="InterPro" id="IPR037185">
    <property type="entry name" value="EmrE-like"/>
</dbReference>
<dbReference type="SUPFAM" id="SSF103481">
    <property type="entry name" value="Multidrug resistance efflux transporter EmrE"/>
    <property type="match status" value="2"/>
</dbReference>
<feature type="transmembrane region" description="Helical" evidence="6">
    <location>
        <begin position="60"/>
        <end position="79"/>
    </location>
</feature>
<dbReference type="Proteomes" id="UP000004030">
    <property type="component" value="Unassembled WGS sequence"/>
</dbReference>
<feature type="transmembrane region" description="Helical" evidence="6">
    <location>
        <begin position="295"/>
        <end position="314"/>
    </location>
</feature>
<keyword evidence="3 6" id="KW-0812">Transmembrane</keyword>
<dbReference type="AlphaFoldDB" id="G6EL81"/>
<dbReference type="Pfam" id="PF00892">
    <property type="entry name" value="EamA"/>
    <property type="match status" value="2"/>
</dbReference>
<evidence type="ECO:0000313" key="8">
    <source>
        <dbReference type="EMBL" id="EHJ58048.1"/>
    </source>
</evidence>